<dbReference type="SUPFAM" id="SSF53756">
    <property type="entry name" value="UDP-Glycosyltransferase/glycogen phosphorylase"/>
    <property type="match status" value="1"/>
</dbReference>
<proteinExistence type="predicted"/>
<dbReference type="PANTHER" id="PTHR46083:SF2">
    <property type="entry name" value="STARCH SYNTHASE 4, CHLOROPLASTIC_AMYLOPLASTIC-RELATED"/>
    <property type="match status" value="1"/>
</dbReference>
<protein>
    <recommendedName>
        <fullName evidence="2">starch synthase</fullName>
        <ecNumber evidence="2">2.4.1.21</ecNumber>
    </recommendedName>
</protein>
<dbReference type="Proteomes" id="UP001291623">
    <property type="component" value="Unassembled WGS sequence"/>
</dbReference>
<dbReference type="GO" id="GO:0009011">
    <property type="term" value="F:alpha-1,4-glucan glucosyltransferase (ADP-glucose donor) activity"/>
    <property type="evidence" value="ECO:0007669"/>
    <property type="project" value="UniProtKB-EC"/>
</dbReference>
<dbReference type="EMBL" id="JAVYJV010000010">
    <property type="protein sequence ID" value="KAK4361303.1"/>
    <property type="molecule type" value="Genomic_DNA"/>
</dbReference>
<accession>A0AAE1S0K4</accession>
<name>A0AAE1S0K4_9SOLA</name>
<gene>
    <name evidence="3" type="ORF">RND71_020255</name>
</gene>
<dbReference type="AlphaFoldDB" id="A0AAE1S0K4"/>
<comment type="caution">
    <text evidence="3">The sequence shown here is derived from an EMBL/GenBank/DDBJ whole genome shotgun (WGS) entry which is preliminary data.</text>
</comment>
<reference evidence="3" key="1">
    <citation type="submission" date="2023-12" db="EMBL/GenBank/DDBJ databases">
        <title>Genome assembly of Anisodus tanguticus.</title>
        <authorList>
            <person name="Wang Y.-J."/>
        </authorList>
    </citation>
    <scope>NUCLEOTIDE SEQUENCE</scope>
    <source>
        <strain evidence="3">KB-2021</strain>
        <tissue evidence="3">Leaf</tissue>
    </source>
</reference>
<evidence type="ECO:0000313" key="4">
    <source>
        <dbReference type="Proteomes" id="UP001291623"/>
    </source>
</evidence>
<keyword evidence="4" id="KW-1185">Reference proteome</keyword>
<sequence length="166" mass="19106">MSEVHVFIRLLEVLSKVGCITRLVPQKGVHLIRHAIYRTLELGGQFVLLGSSPVPHIQREFEDIGNRFQNHEHARLVLKYDEALSHLIYAASDMLIIPSIFEPCGLTQGFNNALERAFNYYMNDAETWKELVQKDMSMDFSWDSSASQYEELYEKAVLRARTASRS</sequence>
<dbReference type="EC" id="2.4.1.21" evidence="2"/>
<evidence type="ECO:0000256" key="2">
    <source>
        <dbReference type="ARBA" id="ARBA00012588"/>
    </source>
</evidence>
<evidence type="ECO:0000313" key="3">
    <source>
        <dbReference type="EMBL" id="KAK4361303.1"/>
    </source>
</evidence>
<organism evidence="3 4">
    <name type="scientific">Anisodus tanguticus</name>
    <dbReference type="NCBI Taxonomy" id="243964"/>
    <lineage>
        <taxon>Eukaryota</taxon>
        <taxon>Viridiplantae</taxon>
        <taxon>Streptophyta</taxon>
        <taxon>Embryophyta</taxon>
        <taxon>Tracheophyta</taxon>
        <taxon>Spermatophyta</taxon>
        <taxon>Magnoliopsida</taxon>
        <taxon>eudicotyledons</taxon>
        <taxon>Gunneridae</taxon>
        <taxon>Pentapetalae</taxon>
        <taxon>asterids</taxon>
        <taxon>lamiids</taxon>
        <taxon>Solanales</taxon>
        <taxon>Solanaceae</taxon>
        <taxon>Solanoideae</taxon>
        <taxon>Hyoscyameae</taxon>
        <taxon>Anisodus</taxon>
    </lineage>
</organism>
<dbReference type="PANTHER" id="PTHR46083">
    <property type="match status" value="1"/>
</dbReference>
<evidence type="ECO:0000256" key="1">
    <source>
        <dbReference type="ARBA" id="ARBA00001478"/>
    </source>
</evidence>
<comment type="catalytic activity">
    <reaction evidence="1">
        <text>[(1-&gt;4)-alpha-D-glucosyl](n) + ADP-alpha-D-glucose = [(1-&gt;4)-alpha-D-glucosyl](n+1) + ADP + H(+)</text>
        <dbReference type="Rhea" id="RHEA:18189"/>
        <dbReference type="Rhea" id="RHEA-COMP:9584"/>
        <dbReference type="Rhea" id="RHEA-COMP:9587"/>
        <dbReference type="ChEBI" id="CHEBI:15378"/>
        <dbReference type="ChEBI" id="CHEBI:15444"/>
        <dbReference type="ChEBI" id="CHEBI:57498"/>
        <dbReference type="ChEBI" id="CHEBI:456216"/>
        <dbReference type="EC" id="2.4.1.21"/>
    </reaction>
</comment>
<dbReference type="Gene3D" id="3.40.50.2000">
    <property type="entry name" value="Glycogen Phosphorylase B"/>
    <property type="match status" value="1"/>
</dbReference>